<feature type="transmembrane region" description="Helical" evidence="7">
    <location>
        <begin position="6"/>
        <end position="27"/>
    </location>
</feature>
<name>A0A1X7A2X0_9RHOB</name>
<evidence type="ECO:0000256" key="5">
    <source>
        <dbReference type="ARBA" id="ARBA00022989"/>
    </source>
</evidence>
<accession>A0A1X7A2X0</accession>
<evidence type="ECO:0000313" key="8">
    <source>
        <dbReference type="EMBL" id="SLN69037.1"/>
    </source>
</evidence>
<evidence type="ECO:0000256" key="6">
    <source>
        <dbReference type="ARBA" id="ARBA00023136"/>
    </source>
</evidence>
<organism evidence="8 9">
    <name type="scientific">Pseudooceanicola marinus</name>
    <dbReference type="NCBI Taxonomy" id="396013"/>
    <lineage>
        <taxon>Bacteria</taxon>
        <taxon>Pseudomonadati</taxon>
        <taxon>Pseudomonadota</taxon>
        <taxon>Alphaproteobacteria</taxon>
        <taxon>Rhodobacterales</taxon>
        <taxon>Paracoccaceae</taxon>
        <taxon>Pseudooceanicola</taxon>
    </lineage>
</organism>
<comment type="subcellular location">
    <subcellularLocation>
        <location evidence="1">Membrane</location>
        <topology evidence="1">Multi-pass membrane protein</topology>
    </subcellularLocation>
</comment>
<feature type="transmembrane region" description="Helical" evidence="7">
    <location>
        <begin position="168"/>
        <end position="188"/>
    </location>
</feature>
<evidence type="ECO:0000256" key="1">
    <source>
        <dbReference type="ARBA" id="ARBA00004141"/>
    </source>
</evidence>
<evidence type="ECO:0000256" key="2">
    <source>
        <dbReference type="ARBA" id="ARBA00022448"/>
    </source>
</evidence>
<feature type="transmembrane region" description="Helical" evidence="7">
    <location>
        <begin position="263"/>
        <end position="283"/>
    </location>
</feature>
<dbReference type="GO" id="GO:0016020">
    <property type="term" value="C:membrane"/>
    <property type="evidence" value="ECO:0007669"/>
    <property type="project" value="UniProtKB-SubCell"/>
</dbReference>
<dbReference type="Pfam" id="PF03547">
    <property type="entry name" value="Mem_trans"/>
    <property type="match status" value="1"/>
</dbReference>
<dbReference type="AlphaFoldDB" id="A0A1X7A2X0"/>
<feature type="transmembrane region" description="Helical" evidence="7">
    <location>
        <begin position="227"/>
        <end position="251"/>
    </location>
</feature>
<dbReference type="InterPro" id="IPR004776">
    <property type="entry name" value="Mem_transp_PIN-like"/>
</dbReference>
<dbReference type="PANTHER" id="PTHR36838:SF3">
    <property type="entry name" value="TRANSPORTER AUXIN EFFLUX CARRIER EC FAMILY"/>
    <property type="match status" value="1"/>
</dbReference>
<evidence type="ECO:0000256" key="4">
    <source>
        <dbReference type="ARBA" id="ARBA00022692"/>
    </source>
</evidence>
<keyword evidence="6 7" id="KW-0472">Membrane</keyword>
<keyword evidence="5 7" id="KW-1133">Transmembrane helix</keyword>
<keyword evidence="4 7" id="KW-0812">Transmembrane</keyword>
<dbReference type="Proteomes" id="UP000193963">
    <property type="component" value="Unassembled WGS sequence"/>
</dbReference>
<dbReference type="OrthoDB" id="9810457at2"/>
<feature type="transmembrane region" description="Helical" evidence="7">
    <location>
        <begin position="34"/>
        <end position="53"/>
    </location>
</feature>
<dbReference type="EMBL" id="FWFN01000008">
    <property type="protein sequence ID" value="SLN69037.1"/>
    <property type="molecule type" value="Genomic_DNA"/>
</dbReference>
<evidence type="ECO:0000256" key="7">
    <source>
        <dbReference type="SAM" id="Phobius"/>
    </source>
</evidence>
<feature type="transmembrane region" description="Helical" evidence="7">
    <location>
        <begin position="200"/>
        <end position="220"/>
    </location>
</feature>
<dbReference type="GO" id="GO:0055085">
    <property type="term" value="P:transmembrane transport"/>
    <property type="evidence" value="ECO:0007669"/>
    <property type="project" value="InterPro"/>
</dbReference>
<feature type="transmembrane region" description="Helical" evidence="7">
    <location>
        <begin position="96"/>
        <end position="118"/>
    </location>
</feature>
<dbReference type="RefSeq" id="WP_085889660.1">
    <property type="nucleotide sequence ID" value="NZ_FWFN01000008.1"/>
</dbReference>
<keyword evidence="3" id="KW-1003">Cell membrane</keyword>
<keyword evidence="9" id="KW-1185">Reference proteome</keyword>
<evidence type="ECO:0000313" key="9">
    <source>
        <dbReference type="Proteomes" id="UP000193963"/>
    </source>
</evidence>
<feature type="transmembrane region" description="Helical" evidence="7">
    <location>
        <begin position="65"/>
        <end position="84"/>
    </location>
</feature>
<sequence>MLAILSITFPIFALIGLGYLLTSLKVFESRDMAVLGKFVILIALPALLFHATATRSFSSLVDPTFLLLLVLAAFTTQALMWTALRLRGVGPGRRAIGVLGAATPNSAFLAFPIMQMVYPDQAPSILAMCLLVENFLLQPLGLTLIEALNPRAAGTSALRQIGQVAQSVLKRPFIIAIILGTVFSVFALPLPTGLERALDLLSRAASPVALFFIGGSLVGLPMKGNLGLAGAIAACKLLLHPTIAFAWLSLFTLLALPVPPGNLAPALILSTAMPVFGIFPILAQGSGHEGAAALTVTISTAAAFITLTTLLGILA</sequence>
<gene>
    <name evidence="8" type="ORF">PSM7751_03643</name>
</gene>
<evidence type="ECO:0000256" key="3">
    <source>
        <dbReference type="ARBA" id="ARBA00022475"/>
    </source>
</evidence>
<proteinExistence type="predicted"/>
<keyword evidence="2" id="KW-0813">Transport</keyword>
<reference evidence="8 9" key="1">
    <citation type="submission" date="2017-03" db="EMBL/GenBank/DDBJ databases">
        <authorList>
            <person name="Afonso C.L."/>
            <person name="Miller P.J."/>
            <person name="Scott M.A."/>
            <person name="Spackman E."/>
            <person name="Goraichik I."/>
            <person name="Dimitrov K.M."/>
            <person name="Suarez D.L."/>
            <person name="Swayne D.E."/>
        </authorList>
    </citation>
    <scope>NUCLEOTIDE SEQUENCE [LARGE SCALE GENOMIC DNA]</scope>
    <source>
        <strain evidence="8 9">CECT 7751</strain>
    </source>
</reference>
<feature type="transmembrane region" description="Helical" evidence="7">
    <location>
        <begin position="290"/>
        <end position="314"/>
    </location>
</feature>
<protein>
    <submittedName>
        <fullName evidence="8">Putative transporter YfdV</fullName>
    </submittedName>
</protein>
<dbReference type="PANTHER" id="PTHR36838">
    <property type="entry name" value="AUXIN EFFLUX CARRIER FAMILY PROTEIN"/>
    <property type="match status" value="1"/>
</dbReference>